<dbReference type="RefSeq" id="WP_226176889.1">
    <property type="nucleotide sequence ID" value="NZ_JAJADR010000004.1"/>
</dbReference>
<dbReference type="Gene3D" id="3.90.182.10">
    <property type="entry name" value="Toxin - Anthrax Protective Antigen,domain 1"/>
    <property type="match status" value="1"/>
</dbReference>
<dbReference type="NCBIfam" id="TIGR04183">
    <property type="entry name" value="Por_Secre_tail"/>
    <property type="match status" value="1"/>
</dbReference>
<proteinExistence type="predicted"/>
<evidence type="ECO:0000313" key="3">
    <source>
        <dbReference type="Proteomes" id="UP001165296"/>
    </source>
</evidence>
<feature type="domain" description="PA14" evidence="1">
    <location>
        <begin position="301"/>
        <end position="461"/>
    </location>
</feature>
<dbReference type="PROSITE" id="PS51820">
    <property type="entry name" value="PA14"/>
    <property type="match status" value="3"/>
</dbReference>
<dbReference type="InterPro" id="IPR037524">
    <property type="entry name" value="PA14/GLEYA"/>
</dbReference>
<dbReference type="Gene3D" id="2.60.120.1560">
    <property type="match status" value="2"/>
</dbReference>
<dbReference type="InterPro" id="IPR013783">
    <property type="entry name" value="Ig-like_fold"/>
</dbReference>
<feature type="domain" description="PA14" evidence="1">
    <location>
        <begin position="22"/>
        <end position="185"/>
    </location>
</feature>
<dbReference type="EMBL" id="JAJADR010000004">
    <property type="protein sequence ID" value="MCB2409292.1"/>
    <property type="molecule type" value="Genomic_DNA"/>
</dbReference>
<keyword evidence="3" id="KW-1185">Reference proteome</keyword>
<dbReference type="InterPro" id="IPR026444">
    <property type="entry name" value="Secre_tail"/>
</dbReference>
<dbReference type="Pfam" id="PF18962">
    <property type="entry name" value="Por_Secre_tail"/>
    <property type="match status" value="1"/>
</dbReference>
<protein>
    <submittedName>
        <fullName evidence="2">T9SS type A sorting domain-containing protein</fullName>
    </submittedName>
</protein>
<dbReference type="SMART" id="SM00758">
    <property type="entry name" value="PA14"/>
    <property type="match status" value="3"/>
</dbReference>
<dbReference type="SUPFAM" id="SSF56988">
    <property type="entry name" value="Anthrax protective antigen"/>
    <property type="match status" value="3"/>
</dbReference>
<accession>A0ABS8AVP9</accession>
<gene>
    <name evidence="2" type="ORF">LGH74_14970</name>
</gene>
<name>A0ABS8AVP9_9BACT</name>
<sequence length="931" mass="98379">MISSAVVAQPSGCSGNDPGGQPAANGLYAEYYPGYFDPNQTFFTTNTAPPLLHRIEPQVNFATNTDFGDLTGIATGPVADPDNFSVRLRGSINIPTTGEYTFYLTSDDAAYLWLDGAAVTLPAVTIESTINNGGYHAPLEVAQTLMLPAGLHSLLIHYAEATGDNILVLEYSGPGIPRQVVPSGMFCTASQAPRPPQGITYSPAVINAFVGNVTQSAAPVVADGGSAVTHYAFATPVPLGLSIHPNTGILTVGINVPLGTYDLDIAVTNANGVSTFHNAASVVVVAGPPPGCTGTDPAGNGATSGLYAQYYAGYFNDVLTFFSGAAGITRIDPVVNFDAPDSFGDLTAVAGGTLENPNNFSAQYRGSLRIATSGTYTFFLTSDDASFLWLDNPALNSPLNISDAAINNGGLHAPQTRQVTLYMAAGLHNVRLLYGEQDGGRTMVFEYQGPGITRQVVPTGLLCSGIQPAQAVVSSLEYSPQMVARVVGTTGSSPLPVVASPTAVAQYVIANTTPLPAGITIHPTQGQISADATVPLGTYIVDVAVTNADGTAIFLDAFTFEVAPPPPTGCNLSAPNGSPSTAGLYGEYYTGYFNDVPSFFDTNTPFITRLEPGLNYDSEDGWGNILPPADNTLMDPDHYSARYRGSLQVATAGDYTFYLTSDDASYLWIDNAARVSPPRLNQALVDNGGLHGAITKSATITLTAGLHDMLIHFGEDTGNNRLVFEYEGPGVPRQIVPGSTTCSAATGAPLPVKLVRFEAKPTGTYVNVEWATAQERNSDYFEVERSTNGVLYEVVERREAAGNTDKLQRYQLTDRAPLPGVSYYRLHQVDEDGRDAYSPVVVVRVAQPSTLSAAVFPNPNKGSFSVRVQQTAAQPAQLELLNMQGQTVYRRALPAAAIGEYDLRLPQLAVGLYQLRLTSVAGIVTQKVVVE</sequence>
<evidence type="ECO:0000313" key="2">
    <source>
        <dbReference type="EMBL" id="MCB2409292.1"/>
    </source>
</evidence>
<dbReference type="InterPro" id="IPR011658">
    <property type="entry name" value="PA14_dom"/>
</dbReference>
<evidence type="ECO:0000259" key="1">
    <source>
        <dbReference type="PROSITE" id="PS51820"/>
    </source>
</evidence>
<dbReference type="Gene3D" id="2.60.40.10">
    <property type="entry name" value="Immunoglobulins"/>
    <property type="match status" value="2"/>
</dbReference>
<organism evidence="2 3">
    <name type="scientific">Hymenobacter lucidus</name>
    <dbReference type="NCBI Taxonomy" id="2880930"/>
    <lineage>
        <taxon>Bacteria</taxon>
        <taxon>Pseudomonadati</taxon>
        <taxon>Bacteroidota</taxon>
        <taxon>Cytophagia</taxon>
        <taxon>Cytophagales</taxon>
        <taxon>Hymenobacteraceae</taxon>
        <taxon>Hymenobacter</taxon>
    </lineage>
</organism>
<comment type="caution">
    <text evidence="2">The sequence shown here is derived from an EMBL/GenBank/DDBJ whole genome shotgun (WGS) entry which is preliminary data.</text>
</comment>
<dbReference type="Proteomes" id="UP001165296">
    <property type="component" value="Unassembled WGS sequence"/>
</dbReference>
<reference evidence="2" key="1">
    <citation type="submission" date="2021-10" db="EMBL/GenBank/DDBJ databases">
        <authorList>
            <person name="Dean J.D."/>
            <person name="Kim M.K."/>
            <person name="Newey C.N."/>
            <person name="Stoker T.S."/>
            <person name="Thompson D.W."/>
            <person name="Grose J.H."/>
        </authorList>
    </citation>
    <scope>NUCLEOTIDE SEQUENCE</scope>
    <source>
        <strain evidence="2">BT178</strain>
    </source>
</reference>
<feature type="domain" description="PA14" evidence="1">
    <location>
        <begin position="579"/>
        <end position="740"/>
    </location>
</feature>
<dbReference type="Pfam" id="PF07691">
    <property type="entry name" value="PA14"/>
    <property type="match status" value="3"/>
</dbReference>